<evidence type="ECO:0000313" key="6">
    <source>
        <dbReference type="EMBL" id="CUB03493.1"/>
    </source>
</evidence>
<feature type="active site" description="Nucleophile" evidence="4">
    <location>
        <position position="41"/>
    </location>
</feature>
<gene>
    <name evidence="6" type="ORF">Ga0061065_103344</name>
</gene>
<keyword evidence="2 4" id="KW-0442">Lipid degradation</keyword>
<evidence type="ECO:0000259" key="5">
    <source>
        <dbReference type="PROSITE" id="PS51635"/>
    </source>
</evidence>
<keyword evidence="3 4" id="KW-0443">Lipid metabolism</keyword>
<dbReference type="EMBL" id="CYHG01000003">
    <property type="protein sequence ID" value="CUB03493.1"/>
    <property type="molecule type" value="Genomic_DNA"/>
</dbReference>
<dbReference type="InterPro" id="IPR002641">
    <property type="entry name" value="PNPLA_dom"/>
</dbReference>
<dbReference type="Proteomes" id="UP000182769">
    <property type="component" value="Unassembled WGS sequence"/>
</dbReference>
<dbReference type="InterPro" id="IPR016035">
    <property type="entry name" value="Acyl_Trfase/lysoPLipase"/>
</dbReference>
<dbReference type="STRING" id="1137284.GCA_001418205_01344"/>
<proteinExistence type="predicted"/>
<dbReference type="GO" id="GO:0016787">
    <property type="term" value="F:hydrolase activity"/>
    <property type="evidence" value="ECO:0007669"/>
    <property type="project" value="UniProtKB-UniRule"/>
</dbReference>
<feature type="active site" description="Proton acceptor" evidence="4">
    <location>
        <position position="156"/>
    </location>
</feature>
<dbReference type="AlphaFoldDB" id="A0A0K6IK63"/>
<name>A0A0K6IK63_9GAMM</name>
<keyword evidence="1 4" id="KW-0378">Hydrolase</keyword>
<keyword evidence="7" id="KW-1185">Reference proteome</keyword>
<dbReference type="GO" id="GO:0016042">
    <property type="term" value="P:lipid catabolic process"/>
    <property type="evidence" value="ECO:0007669"/>
    <property type="project" value="UniProtKB-UniRule"/>
</dbReference>
<protein>
    <submittedName>
        <fullName evidence="6">Predicted acylesterase/phospholipase RssA, containd patatin domain</fullName>
    </submittedName>
</protein>
<evidence type="ECO:0000256" key="1">
    <source>
        <dbReference type="ARBA" id="ARBA00022801"/>
    </source>
</evidence>
<evidence type="ECO:0000256" key="2">
    <source>
        <dbReference type="ARBA" id="ARBA00022963"/>
    </source>
</evidence>
<dbReference type="SUPFAM" id="SSF52151">
    <property type="entry name" value="FabD/lysophospholipase-like"/>
    <property type="match status" value="1"/>
</dbReference>
<comment type="caution">
    <text evidence="4">Lacks conserved residue(s) required for the propagation of feature annotation.</text>
</comment>
<dbReference type="Gene3D" id="3.40.1090.10">
    <property type="entry name" value="Cytosolic phospholipase A2 catalytic domain"/>
    <property type="match status" value="2"/>
</dbReference>
<feature type="short sequence motif" description="DGA/G" evidence="4">
    <location>
        <begin position="156"/>
        <end position="158"/>
    </location>
</feature>
<accession>A0A0K6IK63</accession>
<feature type="domain" description="PNPLA" evidence="5">
    <location>
        <begin position="8"/>
        <end position="169"/>
    </location>
</feature>
<evidence type="ECO:0000256" key="4">
    <source>
        <dbReference type="PROSITE-ProRule" id="PRU01161"/>
    </source>
</evidence>
<reference evidence="7" key="1">
    <citation type="submission" date="2015-08" db="EMBL/GenBank/DDBJ databases">
        <authorList>
            <person name="Varghese N."/>
        </authorList>
    </citation>
    <scope>NUCLEOTIDE SEQUENCE [LARGE SCALE GENOMIC DNA]</scope>
    <source>
        <strain evidence="7">JCM 18476</strain>
    </source>
</reference>
<dbReference type="InterPro" id="IPR050301">
    <property type="entry name" value="NTE"/>
</dbReference>
<evidence type="ECO:0000313" key="7">
    <source>
        <dbReference type="Proteomes" id="UP000182769"/>
    </source>
</evidence>
<dbReference type="OrthoDB" id="5290098at2"/>
<dbReference type="PANTHER" id="PTHR14226:SF76">
    <property type="entry name" value="NTE FAMILY PROTEIN RSSA"/>
    <property type="match status" value="1"/>
</dbReference>
<feature type="short sequence motif" description="GXSXG" evidence="4">
    <location>
        <begin position="39"/>
        <end position="43"/>
    </location>
</feature>
<organism evidence="6 7">
    <name type="scientific">Marinomonas fungiae</name>
    <dbReference type="NCBI Taxonomy" id="1137284"/>
    <lineage>
        <taxon>Bacteria</taxon>
        <taxon>Pseudomonadati</taxon>
        <taxon>Pseudomonadota</taxon>
        <taxon>Gammaproteobacteria</taxon>
        <taxon>Oceanospirillales</taxon>
        <taxon>Oceanospirillaceae</taxon>
        <taxon>Marinomonas</taxon>
    </lineage>
</organism>
<sequence>MPQKTVSLVLGSGAARGHAHIGVINAVQEQGYKIVSISGCSIGAIIGGVFLCGKLPEYQKWAEQLDRLNVLKLLDMAVLMGGYIRGDRYFQFIEELIGDQVRIEDLSLPYTAVGVDILSQKEFWLQNGLLLPAMRASSAVPSIVNPVQVGQRVYVDGGVLNPLPIIPTISAGADYIIAVDLNGPARNTSPHPFVESVKEESEWWRGVKDFFGRVKSEADDESIEPETRYNTQSWGRIQTINMMFETMQESLTQYKVAGYPPDLLISIPKDACSFYEFWRSKELIDLGYQVTSEALAQLNDSERQLYSFPGGH</sequence>
<dbReference type="PANTHER" id="PTHR14226">
    <property type="entry name" value="NEUROPATHY TARGET ESTERASE/SWISS CHEESE D.MELANOGASTER"/>
    <property type="match status" value="1"/>
</dbReference>
<evidence type="ECO:0000256" key="3">
    <source>
        <dbReference type="ARBA" id="ARBA00023098"/>
    </source>
</evidence>
<dbReference type="PROSITE" id="PS51635">
    <property type="entry name" value="PNPLA"/>
    <property type="match status" value="1"/>
</dbReference>
<dbReference type="RefSeq" id="WP_055462445.1">
    <property type="nucleotide sequence ID" value="NZ_CYHG01000003.1"/>
</dbReference>
<dbReference type="Pfam" id="PF01734">
    <property type="entry name" value="Patatin"/>
    <property type="match status" value="1"/>
</dbReference>